<dbReference type="InterPro" id="IPR036390">
    <property type="entry name" value="WH_DNA-bd_sf"/>
</dbReference>
<evidence type="ECO:0000313" key="2">
    <source>
        <dbReference type="Proteomes" id="UP000019184"/>
    </source>
</evidence>
<keyword evidence="2" id="KW-1185">Reference proteome</keyword>
<sequence length="115" mass="12299">MTTVTIEVSDIAATKQRMKAAFRGEPQGCFISFPSHEDLWATLSPGRWALLKAMTGAGSIGVRELARRVGRDVKGVHTDAQALVLCGVIDKTADGKLIFPYDAVHVDFIITAAAA</sequence>
<dbReference type="OrthoDB" id="9809537at2"/>
<proteinExistence type="predicted"/>
<comment type="caution">
    <text evidence="1">The sequence shown here is derived from an EMBL/GenBank/DDBJ whole genome shotgun (WGS) entry which is preliminary data.</text>
</comment>
<dbReference type="EMBL" id="CBTK010000201">
    <property type="protein sequence ID" value="CDH45712.1"/>
    <property type="molecule type" value="Genomic_DNA"/>
</dbReference>
<reference evidence="1 2" key="1">
    <citation type="journal article" date="2014" name="ISME J.">
        <title>Candidatus Competibacter-lineage genomes retrieved from metagenomes reveal functional metabolic diversity.</title>
        <authorList>
            <person name="McIlroy S.J."/>
            <person name="Albertsen M."/>
            <person name="Andresen E.K."/>
            <person name="Saunders A.M."/>
            <person name="Kristiansen R."/>
            <person name="Stokholm-Bjerregaard M."/>
            <person name="Nielsen K.L."/>
            <person name="Nielsen P.H."/>
        </authorList>
    </citation>
    <scope>NUCLEOTIDE SEQUENCE [LARGE SCALE GENOMIC DNA]</scope>
    <source>
        <strain evidence="1 2">Run_B_J11</strain>
    </source>
</reference>
<name>A0A7U7GCL6_9GAMM</name>
<dbReference type="Pfam" id="PF25212">
    <property type="entry name" value="HVO_A0114"/>
    <property type="match status" value="1"/>
</dbReference>
<organism evidence="1 2">
    <name type="scientific">Candidatus Contendobacter odensis Run_B_J11</name>
    <dbReference type="NCBI Taxonomy" id="1400861"/>
    <lineage>
        <taxon>Bacteria</taxon>
        <taxon>Pseudomonadati</taxon>
        <taxon>Pseudomonadota</taxon>
        <taxon>Gammaproteobacteria</taxon>
        <taxon>Candidatus Competibacteraceae</taxon>
        <taxon>Candidatus Contendibacter</taxon>
    </lineage>
</organism>
<evidence type="ECO:0000313" key="1">
    <source>
        <dbReference type="EMBL" id="CDH45712.1"/>
    </source>
</evidence>
<dbReference type="RefSeq" id="WP_034433692.1">
    <property type="nucleotide sequence ID" value="NZ_CBTK010000201.1"/>
</dbReference>
<accession>A0A7U7GCL6</accession>
<protein>
    <submittedName>
        <fullName evidence="1">Uncharacterized protein</fullName>
    </submittedName>
</protein>
<dbReference type="SUPFAM" id="SSF46785">
    <property type="entry name" value="Winged helix' DNA-binding domain"/>
    <property type="match status" value="1"/>
</dbReference>
<dbReference type="Proteomes" id="UP000019184">
    <property type="component" value="Unassembled WGS sequence"/>
</dbReference>
<dbReference type="AlphaFoldDB" id="A0A7U7GCL6"/>
<gene>
    <name evidence="1" type="ORF">BN874_280017</name>
</gene>